<feature type="signal peptide" evidence="1">
    <location>
        <begin position="1"/>
        <end position="16"/>
    </location>
</feature>
<evidence type="ECO:0000313" key="3">
    <source>
        <dbReference type="Proteomes" id="UP000593571"/>
    </source>
</evidence>
<protein>
    <recommendedName>
        <fullName evidence="4">Secreted protein</fullName>
    </recommendedName>
</protein>
<name>A0A7J8C2T7_ROUAE</name>
<sequence>MVTGARSTSLWTRALCVLHLLGFHVFNNTNESAGGEFLYLCLLCWSPRSGGCVRHQVSTSLPPRYTAHRVYLCRSVSQHYNPHSTSQFRRISFLTQGFHDLNSPLLRLTVLWRMKQKQDPL</sequence>
<evidence type="ECO:0000256" key="1">
    <source>
        <dbReference type="SAM" id="SignalP"/>
    </source>
</evidence>
<feature type="chain" id="PRO_5029641398" description="Secreted protein" evidence="1">
    <location>
        <begin position="17"/>
        <end position="121"/>
    </location>
</feature>
<comment type="caution">
    <text evidence="2">The sequence shown here is derived from an EMBL/GenBank/DDBJ whole genome shotgun (WGS) entry which is preliminary data.</text>
</comment>
<evidence type="ECO:0000313" key="2">
    <source>
        <dbReference type="EMBL" id="KAF6405129.1"/>
    </source>
</evidence>
<dbReference type="AlphaFoldDB" id="A0A7J8C2T7"/>
<dbReference type="Proteomes" id="UP000593571">
    <property type="component" value="Unassembled WGS sequence"/>
</dbReference>
<gene>
    <name evidence="2" type="ORF">HJG63_009439</name>
</gene>
<evidence type="ECO:0008006" key="4">
    <source>
        <dbReference type="Google" id="ProtNLM"/>
    </source>
</evidence>
<accession>A0A7J8C2T7</accession>
<proteinExistence type="predicted"/>
<reference evidence="2 3" key="1">
    <citation type="journal article" date="2020" name="Nature">
        <title>Six reference-quality genomes reveal evolution of bat adaptations.</title>
        <authorList>
            <person name="Jebb D."/>
            <person name="Huang Z."/>
            <person name="Pippel M."/>
            <person name="Hughes G.M."/>
            <person name="Lavrichenko K."/>
            <person name="Devanna P."/>
            <person name="Winkler S."/>
            <person name="Jermiin L.S."/>
            <person name="Skirmuntt E.C."/>
            <person name="Katzourakis A."/>
            <person name="Burkitt-Gray L."/>
            <person name="Ray D.A."/>
            <person name="Sullivan K.A.M."/>
            <person name="Roscito J.G."/>
            <person name="Kirilenko B.M."/>
            <person name="Davalos L.M."/>
            <person name="Corthals A.P."/>
            <person name="Power M.L."/>
            <person name="Jones G."/>
            <person name="Ransome R.D."/>
            <person name="Dechmann D.K.N."/>
            <person name="Locatelli A.G."/>
            <person name="Puechmaille S.J."/>
            <person name="Fedrigo O."/>
            <person name="Jarvis E.D."/>
            <person name="Hiller M."/>
            <person name="Vernes S.C."/>
            <person name="Myers E.W."/>
            <person name="Teeling E.C."/>
        </authorList>
    </citation>
    <scope>NUCLEOTIDE SEQUENCE [LARGE SCALE GENOMIC DNA]</scope>
    <source>
        <strain evidence="2">MRouAeg1</strain>
        <tissue evidence="2">Muscle</tissue>
    </source>
</reference>
<keyword evidence="1" id="KW-0732">Signal</keyword>
<keyword evidence="3" id="KW-1185">Reference proteome</keyword>
<organism evidence="2 3">
    <name type="scientific">Rousettus aegyptiacus</name>
    <name type="common">Egyptian fruit bat</name>
    <name type="synonym">Pteropus aegyptiacus</name>
    <dbReference type="NCBI Taxonomy" id="9407"/>
    <lineage>
        <taxon>Eukaryota</taxon>
        <taxon>Metazoa</taxon>
        <taxon>Chordata</taxon>
        <taxon>Craniata</taxon>
        <taxon>Vertebrata</taxon>
        <taxon>Euteleostomi</taxon>
        <taxon>Mammalia</taxon>
        <taxon>Eutheria</taxon>
        <taxon>Laurasiatheria</taxon>
        <taxon>Chiroptera</taxon>
        <taxon>Yinpterochiroptera</taxon>
        <taxon>Pteropodoidea</taxon>
        <taxon>Pteropodidae</taxon>
        <taxon>Rousettinae</taxon>
        <taxon>Rousettus</taxon>
    </lineage>
</organism>
<dbReference type="EMBL" id="JACASE010000015">
    <property type="protein sequence ID" value="KAF6405129.1"/>
    <property type="molecule type" value="Genomic_DNA"/>
</dbReference>